<evidence type="ECO:0000313" key="2">
    <source>
        <dbReference type="Proteomes" id="UP001159405"/>
    </source>
</evidence>
<feature type="non-terminal residue" evidence="1">
    <location>
        <position position="189"/>
    </location>
</feature>
<evidence type="ECO:0000313" key="1">
    <source>
        <dbReference type="EMBL" id="CAH3189542.1"/>
    </source>
</evidence>
<proteinExistence type="predicted"/>
<protein>
    <submittedName>
        <fullName evidence="1">Uncharacterized protein</fullName>
    </submittedName>
</protein>
<keyword evidence="2" id="KW-1185">Reference proteome</keyword>
<dbReference type="InterPro" id="IPR031526">
    <property type="entry name" value="DUF4698"/>
</dbReference>
<comment type="caution">
    <text evidence="1">The sequence shown here is derived from an EMBL/GenBank/DDBJ whole genome shotgun (WGS) entry which is preliminary data.</text>
</comment>
<dbReference type="PANTHER" id="PTHR34754">
    <property type="entry name" value="COILED-COIL DOMAIN-CONTAINING PROTEIN 60"/>
    <property type="match status" value="1"/>
</dbReference>
<dbReference type="PANTHER" id="PTHR34754:SF1">
    <property type="entry name" value="COILED-COIL DOMAIN-CONTAINING PROTEIN 60"/>
    <property type="match status" value="1"/>
</dbReference>
<sequence length="189" mass="21887">MVVLQKSDNQLYADIVRCLKQNFRSEFQPPFVAPHGERKVRIRTGCRYKSQLPEDHWREKYNRNVKQSVRGLYTPAHVPYASVGDVCLDVKDLVVKTVDGERSQEKCKNSSLAADLCEQEKKKDEDRVETSQKKQKLQGSKNRACFSFQDQGGLSGIKEKLFQYRGRLSALRACQTFQECLKKEDFMLM</sequence>
<name>A0ABN8SCU9_9CNID</name>
<reference evidence="1 2" key="1">
    <citation type="submission" date="2022-05" db="EMBL/GenBank/DDBJ databases">
        <authorList>
            <consortium name="Genoscope - CEA"/>
            <person name="William W."/>
        </authorList>
    </citation>
    <scope>NUCLEOTIDE SEQUENCE [LARGE SCALE GENOMIC DNA]</scope>
</reference>
<accession>A0ABN8SCU9</accession>
<gene>
    <name evidence="1" type="ORF">PLOB_00044035</name>
</gene>
<dbReference type="EMBL" id="CALNXK010000732">
    <property type="protein sequence ID" value="CAH3189542.1"/>
    <property type="molecule type" value="Genomic_DNA"/>
</dbReference>
<organism evidence="1 2">
    <name type="scientific">Porites lobata</name>
    <dbReference type="NCBI Taxonomy" id="104759"/>
    <lineage>
        <taxon>Eukaryota</taxon>
        <taxon>Metazoa</taxon>
        <taxon>Cnidaria</taxon>
        <taxon>Anthozoa</taxon>
        <taxon>Hexacorallia</taxon>
        <taxon>Scleractinia</taxon>
        <taxon>Fungiina</taxon>
        <taxon>Poritidae</taxon>
        <taxon>Porites</taxon>
    </lineage>
</organism>
<dbReference type="Proteomes" id="UP001159405">
    <property type="component" value="Unassembled WGS sequence"/>
</dbReference>